<protein>
    <submittedName>
        <fullName evidence="2">Cytochrome oxidase maturation protein, cbb3-type</fullName>
    </submittedName>
</protein>
<feature type="transmembrane region" description="Helical" evidence="1">
    <location>
        <begin position="6"/>
        <end position="26"/>
    </location>
</feature>
<keyword evidence="3" id="KW-1185">Reference proteome</keyword>
<keyword evidence="1" id="KW-1133">Transmembrane helix</keyword>
<sequence length="65" mass="7085">MTILAFLIPVTLSMGAIGLGVFFWSLRSNQYDDLSGDAERILFDDDHPLLAASARLSNTTKETAP</sequence>
<dbReference type="PANTHER" id="PTHR41532">
    <property type="entry name" value="FIXS PROTEIN"/>
    <property type="match status" value="1"/>
</dbReference>
<dbReference type="Proteomes" id="UP000198977">
    <property type="component" value="Unassembled WGS sequence"/>
</dbReference>
<dbReference type="OrthoDB" id="9802763at2"/>
<dbReference type="STRING" id="74348.SAMN04488523_10473"/>
<dbReference type="NCBIfam" id="TIGR00847">
    <property type="entry name" value="ccoS"/>
    <property type="match status" value="1"/>
</dbReference>
<accession>A0A1I1WPB5</accession>
<keyword evidence="1" id="KW-0472">Membrane</keyword>
<name>A0A1I1WPB5_9RHOB</name>
<dbReference type="AlphaFoldDB" id="A0A1I1WPB5"/>
<organism evidence="2 3">
    <name type="scientific">Sulfitobacter brevis</name>
    <dbReference type="NCBI Taxonomy" id="74348"/>
    <lineage>
        <taxon>Bacteria</taxon>
        <taxon>Pseudomonadati</taxon>
        <taxon>Pseudomonadota</taxon>
        <taxon>Alphaproteobacteria</taxon>
        <taxon>Rhodobacterales</taxon>
        <taxon>Roseobacteraceae</taxon>
        <taxon>Sulfitobacter</taxon>
    </lineage>
</organism>
<dbReference type="InterPro" id="IPR004714">
    <property type="entry name" value="Cyt_oxidase_maturation_cbb3"/>
</dbReference>
<evidence type="ECO:0000256" key="1">
    <source>
        <dbReference type="SAM" id="Phobius"/>
    </source>
</evidence>
<evidence type="ECO:0000313" key="3">
    <source>
        <dbReference type="Proteomes" id="UP000198977"/>
    </source>
</evidence>
<keyword evidence="1" id="KW-0812">Transmembrane</keyword>
<evidence type="ECO:0000313" key="2">
    <source>
        <dbReference type="EMBL" id="SFD96821.1"/>
    </source>
</evidence>
<reference evidence="2 3" key="1">
    <citation type="submission" date="2016-10" db="EMBL/GenBank/DDBJ databases">
        <authorList>
            <person name="de Groot N.N."/>
        </authorList>
    </citation>
    <scope>NUCLEOTIDE SEQUENCE [LARGE SCALE GENOMIC DNA]</scope>
    <source>
        <strain evidence="2 3">DSM 11443</strain>
    </source>
</reference>
<proteinExistence type="predicted"/>
<dbReference type="EMBL" id="FOMW01000004">
    <property type="protein sequence ID" value="SFD96821.1"/>
    <property type="molecule type" value="Genomic_DNA"/>
</dbReference>
<gene>
    <name evidence="2" type="ORF">SAMN04488523_10473</name>
</gene>
<dbReference type="PANTHER" id="PTHR41532:SF1">
    <property type="entry name" value="FIXS PROTEIN"/>
    <property type="match status" value="1"/>
</dbReference>
<dbReference type="Pfam" id="PF03597">
    <property type="entry name" value="FixS"/>
    <property type="match status" value="1"/>
</dbReference>